<proteinExistence type="predicted"/>
<dbReference type="Proteomes" id="UP000676194">
    <property type="component" value="Chromosome"/>
</dbReference>
<reference evidence="1" key="1">
    <citation type="submission" date="2021-05" db="EMBL/GenBank/DDBJ databases">
        <title>Complete genome sequence of the cellulolytic planctomycete Telmatocola sphagniphila SP2T and characterization of the first cellulase from planctomycetes.</title>
        <authorList>
            <person name="Rakitin A.L."/>
            <person name="Beletsky A.V."/>
            <person name="Naumoff D.G."/>
            <person name="Kulichevskaya I.S."/>
            <person name="Mardanov A.V."/>
            <person name="Ravin N.V."/>
            <person name="Dedysh S.N."/>
        </authorList>
    </citation>
    <scope>NUCLEOTIDE SEQUENCE</scope>
    <source>
        <strain evidence="1">SP2T</strain>
    </source>
</reference>
<keyword evidence="2" id="KW-1185">Reference proteome</keyword>
<accession>A0A8E6EW79</accession>
<dbReference type="AlphaFoldDB" id="A0A8E6EW79"/>
<dbReference type="RefSeq" id="WP_213494170.1">
    <property type="nucleotide sequence ID" value="NZ_CP074694.1"/>
</dbReference>
<gene>
    <name evidence="1" type="ORF">KIH39_15685</name>
</gene>
<evidence type="ECO:0000313" key="1">
    <source>
        <dbReference type="EMBL" id="QVL30293.1"/>
    </source>
</evidence>
<sequence length="552" mass="62597">MMTPILSENKMEVKSIGGVSIFRPRLESEQLARNEAVKYLREGYSSGTYSDSKKINEILQYQFGHFYRLLKVEIQKTSSRHLMEFLLGQYDITAIVLEKQKKGSLNADDQEYWARHGPIIRRALKHLAEVVAGLAPPEAPTLDPAALLLNLDTIVICGEMLVELYILSDQTHGLHPNDSTLKIHPEGGLDYLSITVKDFERYNEFPHRIDDNASRQSKYLARKPLRFDLDFQAMELDSTFKSEFGFTYKQGIQALQQLIDKVIVPDSKSFNVPFVRRESMIDGVVQLTGVKRTLVERFIKGFSLTKAQLEGRLIYKPKQEYRALRRGFFEMPHKTGPHLVWSRCMARECLLELMKGTLFQRCPSEWKSVSINKAFATLQNKGGNWFEAEVARNMIALGAQGKASLKGGIGIGPDRVIIPSEIGEIDYLGFFPAEGLLTLLEDKMVDGGFEPNYFRDDISSFVTDKKPYVHQLKRKVEWVRNNLVAVCRGLSSLLDEKPVINPTRVAGALVTLHPTYASYFISDYPCIPLTELMEDFNAKGAWPYAVGVKQVP</sequence>
<dbReference type="EMBL" id="CP074694">
    <property type="protein sequence ID" value="QVL30293.1"/>
    <property type="molecule type" value="Genomic_DNA"/>
</dbReference>
<dbReference type="KEGG" id="tsph:KIH39_15685"/>
<protein>
    <submittedName>
        <fullName evidence="1">Uncharacterized protein</fullName>
    </submittedName>
</protein>
<organism evidence="1 2">
    <name type="scientific">Telmatocola sphagniphila</name>
    <dbReference type="NCBI Taxonomy" id="1123043"/>
    <lineage>
        <taxon>Bacteria</taxon>
        <taxon>Pseudomonadati</taxon>
        <taxon>Planctomycetota</taxon>
        <taxon>Planctomycetia</taxon>
        <taxon>Gemmatales</taxon>
        <taxon>Gemmataceae</taxon>
    </lineage>
</organism>
<name>A0A8E6EW79_9BACT</name>
<evidence type="ECO:0000313" key="2">
    <source>
        <dbReference type="Proteomes" id="UP000676194"/>
    </source>
</evidence>